<evidence type="ECO:0000313" key="1">
    <source>
        <dbReference type="EMBL" id="DAD97746.1"/>
    </source>
</evidence>
<protein>
    <submittedName>
        <fullName evidence="1">Uncharacterized protein</fullName>
    </submittedName>
</protein>
<accession>A0A8S5NTW2</accession>
<reference evidence="1" key="1">
    <citation type="journal article" date="2021" name="Proc. Natl. Acad. Sci. U.S.A.">
        <title>A Catalog of Tens of Thousands of Viruses from Human Metagenomes Reveals Hidden Associations with Chronic Diseases.</title>
        <authorList>
            <person name="Tisza M.J."/>
            <person name="Buck C.B."/>
        </authorList>
    </citation>
    <scope>NUCLEOTIDE SEQUENCE</scope>
    <source>
        <strain evidence="1">CtrTt13</strain>
    </source>
</reference>
<dbReference type="EMBL" id="BK015247">
    <property type="protein sequence ID" value="DAD97746.1"/>
    <property type="molecule type" value="Genomic_DNA"/>
</dbReference>
<proteinExistence type="predicted"/>
<name>A0A8S5NTW2_9CAUD</name>
<organism evidence="1">
    <name type="scientific">Podoviridae sp. ctrTt13</name>
    <dbReference type="NCBI Taxonomy" id="2825279"/>
    <lineage>
        <taxon>Viruses</taxon>
        <taxon>Duplodnaviria</taxon>
        <taxon>Heunggongvirae</taxon>
        <taxon>Uroviricota</taxon>
        <taxon>Caudoviricetes</taxon>
    </lineage>
</organism>
<sequence>MFACNCMNFFSEYRFPVVSGNVPTRSGCDSLSGFCLFTRIKEHAVGYSLCFICVF</sequence>